<proteinExistence type="predicted"/>
<organism evidence="1 2">
    <name type="scientific">Edwardsiella tarda ATCC 23685</name>
    <dbReference type="NCBI Taxonomy" id="500638"/>
    <lineage>
        <taxon>Bacteria</taxon>
        <taxon>Pseudomonadati</taxon>
        <taxon>Pseudomonadota</taxon>
        <taxon>Gammaproteobacteria</taxon>
        <taxon>Enterobacterales</taxon>
        <taxon>Hafniaceae</taxon>
        <taxon>Edwardsiella</taxon>
    </lineage>
</organism>
<dbReference type="AlphaFoldDB" id="D4F9C8"/>
<protein>
    <submittedName>
        <fullName evidence="1">Uncharacterized protein</fullName>
    </submittedName>
</protein>
<comment type="caution">
    <text evidence="1">The sequence shown here is derived from an EMBL/GenBank/DDBJ whole genome shotgun (WGS) entry which is preliminary data.</text>
</comment>
<name>D4F9C8_EDWTA</name>
<accession>D4F9C8</accession>
<dbReference type="Proteomes" id="UP000003692">
    <property type="component" value="Unassembled WGS sequence"/>
</dbReference>
<evidence type="ECO:0000313" key="1">
    <source>
        <dbReference type="EMBL" id="EFE21627.1"/>
    </source>
</evidence>
<reference evidence="1 2" key="1">
    <citation type="submission" date="2010-02" db="EMBL/GenBank/DDBJ databases">
        <authorList>
            <person name="Weinstock G."/>
            <person name="Sodergren E."/>
            <person name="Clifton S."/>
            <person name="Fulton L."/>
            <person name="Fulton B."/>
            <person name="Courtney L."/>
            <person name="Fronick C."/>
            <person name="Harrison M."/>
            <person name="Strong C."/>
            <person name="Farmer C."/>
            <person name="Delahaunty K."/>
            <person name="Markovic C."/>
            <person name="Hall O."/>
            <person name="Minx P."/>
            <person name="Tomlinson C."/>
            <person name="Mitreva M."/>
            <person name="Nelson J."/>
            <person name="Hou S."/>
            <person name="Wollam A."/>
            <person name="Pepin K.H."/>
            <person name="Johnson M."/>
            <person name="Bhonagiri V."/>
            <person name="Zhang X."/>
            <person name="Suruliraj S."/>
            <person name="Warren W."/>
            <person name="Chinwalla A."/>
            <person name="Mardis E.R."/>
            <person name="Wilson R.K."/>
        </authorList>
    </citation>
    <scope>NUCLEOTIDE SEQUENCE [LARGE SCALE GENOMIC DNA]</scope>
    <source>
        <strain evidence="1 2">ATCC 23685</strain>
    </source>
</reference>
<dbReference type="EMBL" id="ADGK01000273">
    <property type="protein sequence ID" value="EFE21627.1"/>
    <property type="molecule type" value="Genomic_DNA"/>
</dbReference>
<dbReference type="HOGENOM" id="CLU_3250726_0_0_6"/>
<gene>
    <name evidence="1" type="ORF">EDWATA_03386</name>
</gene>
<sequence>MMRVMMRVMMTSWQEMGLARGVSQNCYSYARQASHRASATLA</sequence>
<evidence type="ECO:0000313" key="2">
    <source>
        <dbReference type="Proteomes" id="UP000003692"/>
    </source>
</evidence>